<evidence type="ECO:0000259" key="1">
    <source>
        <dbReference type="Pfam" id="PF01636"/>
    </source>
</evidence>
<dbReference type="Gene3D" id="3.90.1200.10">
    <property type="match status" value="1"/>
</dbReference>
<dbReference type="AlphaFoldDB" id="A0A420YKW7"/>
<keyword evidence="3" id="KW-1185">Reference proteome</keyword>
<evidence type="ECO:0000313" key="3">
    <source>
        <dbReference type="Proteomes" id="UP000275385"/>
    </source>
</evidence>
<dbReference type="InterPro" id="IPR051678">
    <property type="entry name" value="AGP_Transferase"/>
</dbReference>
<protein>
    <recommendedName>
        <fullName evidence="1">Aminoglycoside phosphotransferase domain-containing protein</fullName>
    </recommendedName>
</protein>
<proteinExistence type="predicted"/>
<name>A0A420YKW7_9PEZI</name>
<dbReference type="STRING" id="177199.A0A420YKW7"/>
<dbReference type="EMBL" id="QVQW01000004">
    <property type="protein sequence ID" value="RKU48520.1"/>
    <property type="molecule type" value="Genomic_DNA"/>
</dbReference>
<dbReference type="OrthoDB" id="5412996at2759"/>
<sequence>MARQDSDNLAWDRSDELWEKAMKQVRLSSTCRRIESFAQRTFGKPASLVTPLIIGGFNVLYPIRIKSSMEKVLIRLPCPDQAVFPEEKTLAEAATAAYISKYTQLPVPEVLYHGVDSEIGPYMIIEDLGSRRGMSSALEAPRDDLNDTPVLNPSISGPKLKKLYMMMARCVLQLAQPTFPRIGALIETRPGCYQIQERPITLNMTNMVQLSNVPASIFPSKGTTFRNADDWYVALADLQMATLLFQHNDMVTSEDDCRTKYVARQLFRRLAKQGRLSKFGFAEDDWSICSKQDRPTMSAPDSSGSFRLWCDDFRPANVIIDENDQVLGVIDWEFSYAGPAQFSLDPPWWLLLDVPEMWDTGIDDWACVYERRLETWLSAMDEAEKEMEPGSMMLSAYMRESWATGRFWLNYAARKSWAFDTVYWKYLDERFFGQRQANIPMEELWKTRMSLLCEKERAAMEPLVQMKLEESRERCLVEWDDEEARRRLASFLFD</sequence>
<gene>
    <name evidence="2" type="ORF">DL546_006654</name>
</gene>
<feature type="domain" description="Aminoglycoside phosphotransferase" evidence="1">
    <location>
        <begin position="258"/>
        <end position="373"/>
    </location>
</feature>
<reference evidence="2 3" key="1">
    <citation type="submission" date="2018-08" db="EMBL/GenBank/DDBJ databases">
        <title>Draft genome of the lignicolous fungus Coniochaeta pulveracea.</title>
        <authorList>
            <person name="Borstlap C.J."/>
            <person name="De Witt R.N."/>
            <person name="Botha A."/>
            <person name="Volschenk H."/>
        </authorList>
    </citation>
    <scope>NUCLEOTIDE SEQUENCE [LARGE SCALE GENOMIC DNA]</scope>
    <source>
        <strain evidence="2 3">CAB683</strain>
    </source>
</reference>
<accession>A0A420YKW7</accession>
<organism evidence="2 3">
    <name type="scientific">Coniochaeta pulveracea</name>
    <dbReference type="NCBI Taxonomy" id="177199"/>
    <lineage>
        <taxon>Eukaryota</taxon>
        <taxon>Fungi</taxon>
        <taxon>Dikarya</taxon>
        <taxon>Ascomycota</taxon>
        <taxon>Pezizomycotina</taxon>
        <taxon>Sordariomycetes</taxon>
        <taxon>Sordariomycetidae</taxon>
        <taxon>Coniochaetales</taxon>
        <taxon>Coniochaetaceae</taxon>
        <taxon>Coniochaeta</taxon>
    </lineage>
</organism>
<dbReference type="PANTHER" id="PTHR21310:SF37">
    <property type="entry name" value="AMINOGLYCOSIDE PHOSPHOTRANSFERASE DOMAIN-CONTAINING PROTEIN"/>
    <property type="match status" value="1"/>
</dbReference>
<dbReference type="InterPro" id="IPR002575">
    <property type="entry name" value="Aminoglycoside_PTrfase"/>
</dbReference>
<dbReference type="Proteomes" id="UP000275385">
    <property type="component" value="Unassembled WGS sequence"/>
</dbReference>
<dbReference type="SUPFAM" id="SSF56112">
    <property type="entry name" value="Protein kinase-like (PK-like)"/>
    <property type="match status" value="1"/>
</dbReference>
<evidence type="ECO:0000313" key="2">
    <source>
        <dbReference type="EMBL" id="RKU48520.1"/>
    </source>
</evidence>
<comment type="caution">
    <text evidence="2">The sequence shown here is derived from an EMBL/GenBank/DDBJ whole genome shotgun (WGS) entry which is preliminary data.</text>
</comment>
<dbReference type="Pfam" id="PF01636">
    <property type="entry name" value="APH"/>
    <property type="match status" value="1"/>
</dbReference>
<dbReference type="InterPro" id="IPR011009">
    <property type="entry name" value="Kinase-like_dom_sf"/>
</dbReference>
<dbReference type="PANTHER" id="PTHR21310">
    <property type="entry name" value="AMINOGLYCOSIDE PHOSPHOTRANSFERASE-RELATED-RELATED"/>
    <property type="match status" value="1"/>
</dbReference>